<dbReference type="GO" id="GO:0005739">
    <property type="term" value="C:mitochondrion"/>
    <property type="evidence" value="ECO:0007669"/>
    <property type="project" value="TreeGrafter"/>
</dbReference>
<evidence type="ECO:0000313" key="9">
    <source>
        <dbReference type="Proteomes" id="UP000278143"/>
    </source>
</evidence>
<dbReference type="PROSITE" id="PS00143">
    <property type="entry name" value="INSULINASE"/>
    <property type="match status" value="1"/>
</dbReference>
<evidence type="ECO:0000259" key="6">
    <source>
        <dbReference type="Pfam" id="PF00675"/>
    </source>
</evidence>
<dbReference type="FunFam" id="3.30.830.10:FF:000032">
    <property type="entry name" value="Mitochondrial processing peptidase, alpha subunit"/>
    <property type="match status" value="1"/>
</dbReference>
<dbReference type="GO" id="GO:0004222">
    <property type="term" value="F:metalloendopeptidase activity"/>
    <property type="evidence" value="ECO:0007669"/>
    <property type="project" value="InterPro"/>
</dbReference>
<dbReference type="InterPro" id="IPR007863">
    <property type="entry name" value="Peptidase_M16_C"/>
</dbReference>
<dbReference type="Pfam" id="PF05193">
    <property type="entry name" value="Peptidase_M16_C"/>
    <property type="match status" value="1"/>
</dbReference>
<dbReference type="AlphaFoldDB" id="A0A4P9Z4B4"/>
<dbReference type="GO" id="GO:0046872">
    <property type="term" value="F:metal ion binding"/>
    <property type="evidence" value="ECO:0007669"/>
    <property type="project" value="InterPro"/>
</dbReference>
<evidence type="ECO:0000313" key="8">
    <source>
        <dbReference type="EMBL" id="RKP26390.1"/>
    </source>
</evidence>
<feature type="domain" description="Peptidase M16 N-terminal" evidence="6">
    <location>
        <begin position="16"/>
        <end position="162"/>
    </location>
</feature>
<evidence type="ECO:0000256" key="2">
    <source>
        <dbReference type="ARBA" id="ARBA00007261"/>
    </source>
</evidence>
<dbReference type="InterPro" id="IPR050361">
    <property type="entry name" value="MPP/UQCRC_Complex"/>
</dbReference>
<reference evidence="9" key="1">
    <citation type="journal article" date="2018" name="Nat. Microbiol.">
        <title>Leveraging single-cell genomics to expand the fungal tree of life.</title>
        <authorList>
            <person name="Ahrendt S.R."/>
            <person name="Quandt C.A."/>
            <person name="Ciobanu D."/>
            <person name="Clum A."/>
            <person name="Salamov A."/>
            <person name="Andreopoulos B."/>
            <person name="Cheng J.F."/>
            <person name="Woyke T."/>
            <person name="Pelin A."/>
            <person name="Henrissat B."/>
            <person name="Reynolds N.K."/>
            <person name="Benny G.L."/>
            <person name="Smith M.E."/>
            <person name="James T.Y."/>
            <person name="Grigoriev I.V."/>
        </authorList>
    </citation>
    <scope>NUCLEOTIDE SEQUENCE [LARGE SCALE GENOMIC DNA]</scope>
    <source>
        <strain evidence="9">Benny S71-1</strain>
    </source>
</reference>
<keyword evidence="9" id="KW-1185">Reference proteome</keyword>
<dbReference type="GO" id="GO:0006627">
    <property type="term" value="P:protein processing involved in protein targeting to mitochondrion"/>
    <property type="evidence" value="ECO:0007669"/>
    <property type="project" value="TreeGrafter"/>
</dbReference>
<proteinExistence type="inferred from homology"/>
<feature type="non-terminal residue" evidence="8">
    <location>
        <position position="1"/>
    </location>
</feature>
<dbReference type="InterPro" id="IPR001431">
    <property type="entry name" value="Pept_M16_Zn_BS"/>
</dbReference>
<sequence>SSNSLTRITTLDNGLRVATEGIPGHFASIGVFVDVGSRYESPLTQGCSHLLDRMAFKSTQKRTAEQMMTAMEELGGNLSCSSSRECLMYQSAVFKQDVPRTVDILADVVRSPKLTADELMEQMTTVPYEIEEVWSKPELILPELFHQAAYQGNTLGNPLLCPIERLDAIQLSTLHEFRRRWYHPGRIVLAGAGVEHDALVALAEQHFGTWQRADDAAPSFLRTLSSAAASMLGKSTPQTAAPAAIEDPYTLATLPARYTGGTLALEAAEQEFTHLYVGFKAAGLADPDMYTLATMQLLLGGGGSFSAGGPGKGMYSRLYTRVLNRHHWVESCAAFLHGYKDSGLFGIAASCRPDWAHALSDVLAREFSLLAESGTIDRSELDRAKNQLKSSVLMNLESRMVQLEDMGRQVQIYGMRISAEEMRQQVDAVTLEDVRRVASKMLHSHADGQHPTIVAYGPTHKLKDVSKVLRKYGIGA</sequence>
<evidence type="ECO:0000256" key="5">
    <source>
        <dbReference type="RuleBase" id="RU004447"/>
    </source>
</evidence>
<dbReference type="Proteomes" id="UP000278143">
    <property type="component" value="Unassembled WGS sequence"/>
</dbReference>
<evidence type="ECO:0000256" key="1">
    <source>
        <dbReference type="ARBA" id="ARBA00002123"/>
    </source>
</evidence>
<dbReference type="EMBL" id="KZ989438">
    <property type="protein sequence ID" value="RKP26390.1"/>
    <property type="molecule type" value="Genomic_DNA"/>
</dbReference>
<dbReference type="SUPFAM" id="SSF63411">
    <property type="entry name" value="LuxS/MPP-like metallohydrolase"/>
    <property type="match status" value="2"/>
</dbReference>
<feature type="domain" description="Peptidase M16 C-terminal" evidence="7">
    <location>
        <begin position="169"/>
        <end position="388"/>
    </location>
</feature>
<comment type="similarity">
    <text evidence="2 5">Belongs to the peptidase M16 family.</text>
</comment>
<name>A0A4P9Z4B4_9FUNG</name>
<dbReference type="InterPro" id="IPR011765">
    <property type="entry name" value="Pept_M16_N"/>
</dbReference>
<accession>A0A4P9Z4B4</accession>
<evidence type="ECO:0000259" key="7">
    <source>
        <dbReference type="Pfam" id="PF05193"/>
    </source>
</evidence>
<dbReference type="PANTHER" id="PTHR11851:SF49">
    <property type="entry name" value="MITOCHONDRIAL-PROCESSING PEPTIDASE SUBUNIT ALPHA"/>
    <property type="match status" value="1"/>
</dbReference>
<dbReference type="PANTHER" id="PTHR11851">
    <property type="entry name" value="METALLOPROTEASE"/>
    <property type="match status" value="1"/>
</dbReference>
<dbReference type="Gene3D" id="3.30.830.10">
    <property type="entry name" value="Metalloenzyme, LuxS/M16 peptidase-like"/>
    <property type="match status" value="2"/>
</dbReference>
<dbReference type="OrthoDB" id="277191at2759"/>
<evidence type="ECO:0000256" key="3">
    <source>
        <dbReference type="ARBA" id="ARBA00030006"/>
    </source>
</evidence>
<organism evidence="8 9">
    <name type="scientific">Syncephalis pseudoplumigaleata</name>
    <dbReference type="NCBI Taxonomy" id="1712513"/>
    <lineage>
        <taxon>Eukaryota</taxon>
        <taxon>Fungi</taxon>
        <taxon>Fungi incertae sedis</taxon>
        <taxon>Zoopagomycota</taxon>
        <taxon>Zoopagomycotina</taxon>
        <taxon>Zoopagomycetes</taxon>
        <taxon>Zoopagales</taxon>
        <taxon>Piptocephalidaceae</taxon>
        <taxon>Syncephalis</taxon>
    </lineage>
</organism>
<evidence type="ECO:0000256" key="4">
    <source>
        <dbReference type="ARBA" id="ARBA00032315"/>
    </source>
</evidence>
<protein>
    <recommendedName>
        <fullName evidence="3">Alpha-MPP</fullName>
    </recommendedName>
    <alternativeName>
        <fullName evidence="4">Inactive zinc metalloprotease alpha</fullName>
    </alternativeName>
</protein>
<gene>
    <name evidence="8" type="ORF">SYNPS1DRAFT_14259</name>
</gene>
<dbReference type="Pfam" id="PF00675">
    <property type="entry name" value="Peptidase_M16"/>
    <property type="match status" value="1"/>
</dbReference>
<comment type="function">
    <text evidence="1">Substrate recognition and binding subunit of the essential mitochondrial processing protease (MPP), which cleaves the mitochondrial sequence off newly imported precursors proteins.</text>
</comment>
<dbReference type="InterPro" id="IPR011249">
    <property type="entry name" value="Metalloenz_LuxS/M16"/>
</dbReference>